<keyword evidence="2" id="KW-0732">Signal</keyword>
<feature type="chain" id="PRO_5005894800" evidence="2">
    <location>
        <begin position="27"/>
        <end position="384"/>
    </location>
</feature>
<evidence type="ECO:0000256" key="1">
    <source>
        <dbReference type="SAM" id="Phobius"/>
    </source>
</evidence>
<evidence type="ECO:0000313" key="4">
    <source>
        <dbReference type="WBParaSite" id="SPAL_0000771400.1"/>
    </source>
</evidence>
<dbReference type="InterPro" id="IPR033438">
    <property type="entry name" value="MOLO1"/>
</dbReference>
<dbReference type="WBParaSite" id="SPAL_0000771400.1">
    <property type="protein sequence ID" value="SPAL_0000771400.1"/>
    <property type="gene ID" value="SPAL_0000771400"/>
</dbReference>
<dbReference type="Pfam" id="PF17175">
    <property type="entry name" value="MOLO1"/>
    <property type="match status" value="1"/>
</dbReference>
<evidence type="ECO:0000256" key="2">
    <source>
        <dbReference type="SAM" id="SignalP"/>
    </source>
</evidence>
<feature type="signal peptide" evidence="2">
    <location>
        <begin position="1"/>
        <end position="26"/>
    </location>
</feature>
<feature type="transmembrane region" description="Helical" evidence="1">
    <location>
        <begin position="286"/>
        <end position="308"/>
    </location>
</feature>
<protein>
    <submittedName>
        <fullName evidence="4">Uncharacterized protein</fullName>
    </submittedName>
</protein>
<proteinExistence type="predicted"/>
<sequence>MQSTNSTYYFYSYFILLLCLFKITKSESLINISPCAYPPVADTTNCGILPMFGSMGLICDPEHIFSHTELTVLNEKIEKIYNSKGDHCICNNSIKYPCWYKFGFAFLRQLTPVEGGIKDEYNRDYCPINKTLLHIVNKKRNDYLFSSPESVQIYGDRFAEIIRDRWSASYCGEEILFLILKNRPIQLIEEGYDNIIPGKNIPMIFVALGPTVIERLDMSNPKKENSLFFYHSAVIKESLIMENAKLLNGYPLLSVIESTLDKFVTILSNADNHLSSSKVGNHIPSWALIVFGVCALSCCLMAIGLCFVRTSARRSSQRGKPNADPNRRWKAGFVGEDNLYHVNYGGSSGDNSRSNASGVFALMDNGIQSRSEAKMTAAMVADQI</sequence>
<dbReference type="PANTHER" id="PTHR33748">
    <property type="entry name" value="PROTEIN CBG04600"/>
    <property type="match status" value="1"/>
</dbReference>
<reference evidence="4" key="1">
    <citation type="submission" date="2017-02" db="UniProtKB">
        <authorList>
            <consortium name="WormBaseParasite"/>
        </authorList>
    </citation>
    <scope>IDENTIFICATION</scope>
</reference>
<dbReference type="PANTHER" id="PTHR33748:SF5">
    <property type="entry name" value="GROUND-LIKE DOMAIN-CONTAINING PROTEIN"/>
    <property type="match status" value="1"/>
</dbReference>
<dbReference type="Proteomes" id="UP000046392">
    <property type="component" value="Unplaced"/>
</dbReference>
<organism evidence="3 4">
    <name type="scientific">Strongyloides papillosus</name>
    <name type="common">Intestinal threadworm</name>
    <dbReference type="NCBI Taxonomy" id="174720"/>
    <lineage>
        <taxon>Eukaryota</taxon>
        <taxon>Metazoa</taxon>
        <taxon>Ecdysozoa</taxon>
        <taxon>Nematoda</taxon>
        <taxon>Chromadorea</taxon>
        <taxon>Rhabditida</taxon>
        <taxon>Tylenchina</taxon>
        <taxon>Panagrolaimomorpha</taxon>
        <taxon>Strongyloidoidea</taxon>
        <taxon>Strongyloididae</taxon>
        <taxon>Strongyloides</taxon>
    </lineage>
</organism>
<dbReference type="GO" id="GO:0005892">
    <property type="term" value="C:acetylcholine-gated channel complex"/>
    <property type="evidence" value="ECO:0007669"/>
    <property type="project" value="InterPro"/>
</dbReference>
<keyword evidence="3" id="KW-1185">Reference proteome</keyword>
<name>A0A0N5BP87_STREA</name>
<dbReference type="AlphaFoldDB" id="A0A0N5BP87"/>
<keyword evidence="1" id="KW-0472">Membrane</keyword>
<evidence type="ECO:0000313" key="3">
    <source>
        <dbReference type="Proteomes" id="UP000046392"/>
    </source>
</evidence>
<accession>A0A0N5BP87</accession>
<keyword evidence="1" id="KW-0812">Transmembrane</keyword>
<keyword evidence="1" id="KW-1133">Transmembrane helix</keyword>